<evidence type="ECO:0000313" key="1">
    <source>
        <dbReference type="EMBL" id="KAF7570866.1"/>
    </source>
</evidence>
<keyword evidence="3" id="KW-1185">Reference proteome</keyword>
<comment type="caution">
    <text evidence="2">The sequence shown here is derived from an EMBL/GenBank/DDBJ whole genome shotgun (WGS) entry which is preliminary data.</text>
</comment>
<sequence>MYLETRNKSLEELAALYGDAVVVHLTDTTAEQIVEMHRRTKREMTAEHPEYG</sequence>
<organism evidence="2 3">
    <name type="scientific">Pyrenophora tritici-repentis</name>
    <dbReference type="NCBI Taxonomy" id="45151"/>
    <lineage>
        <taxon>Eukaryota</taxon>
        <taxon>Fungi</taxon>
        <taxon>Dikarya</taxon>
        <taxon>Ascomycota</taxon>
        <taxon>Pezizomycotina</taxon>
        <taxon>Dothideomycetes</taxon>
        <taxon>Pleosporomycetidae</taxon>
        <taxon>Pleosporales</taxon>
        <taxon>Pleosporineae</taxon>
        <taxon>Pleosporaceae</taxon>
        <taxon>Pyrenophora</taxon>
    </lineage>
</organism>
<protein>
    <submittedName>
        <fullName evidence="2">Uncharacterized protein</fullName>
    </submittedName>
</protein>
<gene>
    <name evidence="2" type="ORF">Ptr86124_006870</name>
    <name evidence="1" type="ORF">PtrM4_108680</name>
</gene>
<dbReference type="OrthoDB" id="6612291at2759"/>
<dbReference type="AlphaFoldDB" id="A0A2W1EN40"/>
<accession>A0A2W1EN40</accession>
<dbReference type="EMBL" id="NRDI02000008">
    <property type="protein sequence ID" value="KAI1514240.1"/>
    <property type="molecule type" value="Genomic_DNA"/>
</dbReference>
<evidence type="ECO:0000313" key="2">
    <source>
        <dbReference type="EMBL" id="KAI1514240.1"/>
    </source>
</evidence>
<dbReference type="Proteomes" id="UP000249757">
    <property type="component" value="Unassembled WGS sequence"/>
</dbReference>
<dbReference type="Proteomes" id="UP000245464">
    <property type="component" value="Chromosome 5"/>
</dbReference>
<reference evidence="3" key="4">
    <citation type="journal article" date="2022" name="Microb. Genom.">
        <title>A global pangenome for the wheat fungal pathogen Pyrenophora tritici-repentis and prediction of effector protein structural homology.</title>
        <authorList>
            <person name="Moolhuijzen P.M."/>
            <person name="See P.T."/>
            <person name="Shi G."/>
            <person name="Powell H.R."/>
            <person name="Cockram J."/>
            <person name="Jorgensen L.N."/>
            <person name="Benslimane H."/>
            <person name="Strelkov S.E."/>
            <person name="Turner J."/>
            <person name="Liu Z."/>
            <person name="Moffat C.S."/>
        </authorList>
    </citation>
    <scope>NUCLEOTIDE SEQUENCE [LARGE SCALE GENOMIC DNA]</scope>
</reference>
<proteinExistence type="predicted"/>
<reference evidence="1" key="1">
    <citation type="journal article" date="2018" name="BMC Genomics">
        <title>Comparative genomics of the wheat fungal pathogen Pyrenophora tritici-repentis reveals chromosomal variations and genome plasticity.</title>
        <authorList>
            <person name="Moolhuijzen P."/>
            <person name="See P.T."/>
            <person name="Hane J.K."/>
            <person name="Shi G."/>
            <person name="Liu Z."/>
            <person name="Oliver R.P."/>
            <person name="Moffat C.S."/>
        </authorList>
    </citation>
    <scope>NUCLEOTIDE SEQUENCE [LARGE SCALE GENOMIC DNA]</scope>
    <source>
        <strain evidence="1">M4</strain>
    </source>
</reference>
<name>A0A2W1EN40_9PLEO</name>
<reference evidence="2" key="3">
    <citation type="journal article" date="2022" name="bioRxiv">
        <title>A global pangenome for the wheat fungal pathogen Pyrenophora tritici-repentis and prediction of effector protein structural homology.</title>
        <authorList>
            <person name="Moolhuijzen P."/>
            <person name="See P.T."/>
            <person name="Shi G."/>
            <person name="Powell H.R."/>
            <person name="Cockram J."/>
            <person name="Jorgensen L.N."/>
            <person name="Benslimane H."/>
            <person name="Strelkov S.E."/>
            <person name="Turner J."/>
            <person name="Liu Z."/>
            <person name="Moffat C.S."/>
        </authorList>
    </citation>
    <scope>NUCLEOTIDE SEQUENCE</scope>
    <source>
        <strain evidence="2">86-124</strain>
    </source>
</reference>
<reference evidence="2" key="2">
    <citation type="submission" date="2021-05" db="EMBL/GenBank/DDBJ databases">
        <authorList>
            <person name="Moolhuijzen P.M."/>
            <person name="Moffat C.S."/>
        </authorList>
    </citation>
    <scope>NUCLEOTIDE SEQUENCE</scope>
    <source>
        <strain evidence="2">86-124</strain>
    </source>
</reference>
<evidence type="ECO:0000313" key="3">
    <source>
        <dbReference type="Proteomes" id="UP000249757"/>
    </source>
</evidence>
<dbReference type="EMBL" id="NQIK02000005">
    <property type="protein sequence ID" value="KAF7570866.1"/>
    <property type="molecule type" value="Genomic_DNA"/>
</dbReference>